<dbReference type="STRING" id="1121919.SAMN02745975_00529"/>
<reference evidence="2" key="1">
    <citation type="submission" date="2016-11" db="EMBL/GenBank/DDBJ databases">
        <authorList>
            <person name="Varghese N."/>
            <person name="Submissions S."/>
        </authorList>
    </citation>
    <scope>NUCLEOTIDE SEQUENCE [LARGE SCALE GENOMIC DNA]</scope>
    <source>
        <strain evidence="2">DSM 17957</strain>
    </source>
</reference>
<protein>
    <submittedName>
        <fullName evidence="1">Uncharacterized protein</fullName>
    </submittedName>
</protein>
<accession>A0A1M6DQA7</accession>
<evidence type="ECO:0000313" key="1">
    <source>
        <dbReference type="EMBL" id="SHI75158.1"/>
    </source>
</evidence>
<evidence type="ECO:0000313" key="2">
    <source>
        <dbReference type="Proteomes" id="UP000184536"/>
    </source>
</evidence>
<dbReference type="Proteomes" id="UP000184536">
    <property type="component" value="Unassembled WGS sequence"/>
</dbReference>
<dbReference type="AlphaFoldDB" id="A0A1M6DQA7"/>
<dbReference type="RefSeq" id="WP_110939820.1">
    <property type="nucleotide sequence ID" value="NZ_FQZV01000006.1"/>
</dbReference>
<dbReference type="EMBL" id="FQZV01000006">
    <property type="protein sequence ID" value="SHI75158.1"/>
    <property type="molecule type" value="Genomic_DNA"/>
</dbReference>
<gene>
    <name evidence="1" type="ORF">SAMN02745975_00529</name>
</gene>
<sequence length="126" mass="14070">MTDISVNAIQDEIMKILREYGDVVYIATEKGLEVAEKGLIKELKSESPKASGEFAKNWKGKGKRYYLRRYVGNTTTVKGKKSDTIPLSNILEYSTESKHQGFIKRTVNNSADKIAAAVVAEIKKEV</sequence>
<proteinExistence type="predicted"/>
<keyword evidence="2" id="KW-1185">Reference proteome</keyword>
<name>A0A1M6DQA7_9FIRM</name>
<organism evidence="1 2">
    <name type="scientific">Geosporobacter subterraneus DSM 17957</name>
    <dbReference type="NCBI Taxonomy" id="1121919"/>
    <lineage>
        <taxon>Bacteria</taxon>
        <taxon>Bacillati</taxon>
        <taxon>Bacillota</taxon>
        <taxon>Clostridia</taxon>
        <taxon>Peptostreptococcales</taxon>
        <taxon>Thermotaleaceae</taxon>
        <taxon>Geosporobacter</taxon>
    </lineage>
</organism>